<feature type="transmembrane region" description="Helical" evidence="9">
    <location>
        <begin position="578"/>
        <end position="598"/>
    </location>
</feature>
<evidence type="ECO:0000313" key="11">
    <source>
        <dbReference type="EMBL" id="KAJ9161956.1"/>
    </source>
</evidence>
<feature type="transmembrane region" description="Helical" evidence="9">
    <location>
        <begin position="359"/>
        <end position="380"/>
    </location>
</feature>
<dbReference type="InterPro" id="IPR004840">
    <property type="entry name" value="Amino_acid_permease_CS"/>
</dbReference>
<dbReference type="NCBIfam" id="TIGR00913">
    <property type="entry name" value="2A0310"/>
    <property type="match status" value="1"/>
</dbReference>
<evidence type="ECO:0000256" key="8">
    <source>
        <dbReference type="SAM" id="MobiDB-lite"/>
    </source>
</evidence>
<dbReference type="InterPro" id="IPR004841">
    <property type="entry name" value="AA-permease/SLC12A_dom"/>
</dbReference>
<protein>
    <submittedName>
        <fullName evidence="11">Amino acid permease</fullName>
    </submittedName>
</protein>
<reference evidence="11" key="1">
    <citation type="submission" date="2022-07" db="EMBL/GenBank/DDBJ databases">
        <title>Fungi with potential for degradation of polypropylene.</title>
        <authorList>
            <person name="Gostincar C."/>
        </authorList>
    </citation>
    <scope>NUCLEOTIDE SEQUENCE</scope>
    <source>
        <strain evidence="11">EXF-13287</strain>
    </source>
</reference>
<keyword evidence="2" id="KW-0813">Transport</keyword>
<accession>A0AA38SC09</accession>
<dbReference type="EMBL" id="JANBVN010000016">
    <property type="protein sequence ID" value="KAJ9161956.1"/>
    <property type="molecule type" value="Genomic_DNA"/>
</dbReference>
<keyword evidence="3" id="KW-1003">Cell membrane</keyword>
<keyword evidence="12" id="KW-1185">Reference proteome</keyword>
<evidence type="ECO:0000256" key="5">
    <source>
        <dbReference type="ARBA" id="ARBA00022970"/>
    </source>
</evidence>
<feature type="region of interest" description="Disordered" evidence="8">
    <location>
        <begin position="1"/>
        <end position="39"/>
    </location>
</feature>
<keyword evidence="5" id="KW-0029">Amino-acid transport</keyword>
<evidence type="ECO:0000313" key="12">
    <source>
        <dbReference type="Proteomes" id="UP001174691"/>
    </source>
</evidence>
<dbReference type="Pfam" id="PF00324">
    <property type="entry name" value="AA_permease"/>
    <property type="match status" value="1"/>
</dbReference>
<dbReference type="AlphaFoldDB" id="A0AA38SC09"/>
<dbReference type="FunFam" id="1.20.1740.10:FF:000017">
    <property type="entry name" value="Amino acid permease"/>
    <property type="match status" value="1"/>
</dbReference>
<dbReference type="PANTHER" id="PTHR43341">
    <property type="entry name" value="AMINO ACID PERMEASE"/>
    <property type="match status" value="1"/>
</dbReference>
<organism evidence="11 12">
    <name type="scientific">Coniochaeta hoffmannii</name>
    <dbReference type="NCBI Taxonomy" id="91930"/>
    <lineage>
        <taxon>Eukaryota</taxon>
        <taxon>Fungi</taxon>
        <taxon>Dikarya</taxon>
        <taxon>Ascomycota</taxon>
        <taxon>Pezizomycotina</taxon>
        <taxon>Sordariomycetes</taxon>
        <taxon>Sordariomycetidae</taxon>
        <taxon>Coniochaetales</taxon>
        <taxon>Coniochaetaceae</taxon>
        <taxon>Coniochaeta</taxon>
    </lineage>
</organism>
<feature type="transmembrane region" description="Helical" evidence="9">
    <location>
        <begin position="221"/>
        <end position="239"/>
    </location>
</feature>
<feature type="transmembrane region" description="Helical" evidence="9">
    <location>
        <begin position="245"/>
        <end position="263"/>
    </location>
</feature>
<evidence type="ECO:0000256" key="4">
    <source>
        <dbReference type="ARBA" id="ARBA00022692"/>
    </source>
</evidence>
<name>A0AA38SC09_9PEZI</name>
<evidence type="ECO:0000256" key="1">
    <source>
        <dbReference type="ARBA" id="ARBA00004651"/>
    </source>
</evidence>
<feature type="transmembrane region" description="Helical" evidence="9">
    <location>
        <begin position="460"/>
        <end position="476"/>
    </location>
</feature>
<feature type="transmembrane region" description="Helical" evidence="9">
    <location>
        <begin position="488"/>
        <end position="511"/>
    </location>
</feature>
<feature type="transmembrane region" description="Helical" evidence="9">
    <location>
        <begin position="167"/>
        <end position="200"/>
    </location>
</feature>
<dbReference type="InterPro" id="IPR004762">
    <property type="entry name" value="Amino_acid_permease_fungi"/>
</dbReference>
<evidence type="ECO:0000256" key="2">
    <source>
        <dbReference type="ARBA" id="ARBA00022448"/>
    </source>
</evidence>
<evidence type="ECO:0000256" key="6">
    <source>
        <dbReference type="ARBA" id="ARBA00022989"/>
    </source>
</evidence>
<feature type="transmembrane region" description="Helical" evidence="9">
    <location>
        <begin position="275"/>
        <end position="296"/>
    </location>
</feature>
<dbReference type="Proteomes" id="UP001174691">
    <property type="component" value="Unassembled WGS sequence"/>
</dbReference>
<comment type="subcellular location">
    <subcellularLocation>
        <location evidence="1">Cell membrane</location>
        <topology evidence="1">Multi-pass membrane protein</topology>
    </subcellularLocation>
</comment>
<dbReference type="PROSITE" id="PS00218">
    <property type="entry name" value="AMINO_ACID_PERMEASE_1"/>
    <property type="match status" value="1"/>
</dbReference>
<sequence length="644" mass="70441">MKAEPKKPSDMELTSLSTKEASFSLGSTRSMSGPAPTAPLSYDSLFRSGGWERGRRTGGMVAGWIDSFRRDPHTRVTAPRTPESRRSRGASMEGSTRDVEEGMIATEHHGMHYFDLHAAAVRTANPLLARELKGRHLQMIAIGGSIGTGLFVASGKVLYLGGPASVLLAYTFIGAMLYFTVQALGELAVAFPVAGSFSAYSTRFLDPAWGFAMGWNYGLQWLIVLPLEIIAAAVTISYWDAHVDKSVFVTIFLVIITTINLFGVKGYGEAEFVFAIVKVTAVVGFILLGIVINIGGTQTEGYIGGKYWSNPGAFNNGFKGLCSVFVTAAFAFSGTELVGLAAAETANPRKSLPTAIKQVFWRISLFYIVALILVGLLVPYTEPRLLGAKSMADASASPFVIAIESAGIRVLPSVMNTVILVAVMSVGNSAVFGSSRTLAALADQGQAPRILSYVDRRGRPLVAILVAAAVGLLAYLSDLHAQSDVLNWLLAVSGLSSIFTWGSICLAHIRFRRAWAAKGRSVRDLAFRAQAGVFGSWLGFIFNVAVLLAQLWVAAWPIHTPVTTEWDKTPRGHAKNFFLQYMAAPIVLVFYVGYKLWFRTEVVRIKDMDIDTGRRDFNLPILLKQETEEVMYWPRWKRYYRFFC</sequence>
<keyword evidence="4 9" id="KW-0812">Transmembrane</keyword>
<evidence type="ECO:0000256" key="9">
    <source>
        <dbReference type="SAM" id="Phobius"/>
    </source>
</evidence>
<dbReference type="GO" id="GO:0015171">
    <property type="term" value="F:amino acid transmembrane transporter activity"/>
    <property type="evidence" value="ECO:0007669"/>
    <property type="project" value="TreeGrafter"/>
</dbReference>
<feature type="transmembrane region" description="Helical" evidence="9">
    <location>
        <begin position="418"/>
        <end position="439"/>
    </location>
</feature>
<keyword evidence="6 9" id="KW-1133">Transmembrane helix</keyword>
<dbReference type="Gene3D" id="1.20.1740.10">
    <property type="entry name" value="Amino acid/polyamine transporter I"/>
    <property type="match status" value="1"/>
</dbReference>
<evidence type="ECO:0000259" key="10">
    <source>
        <dbReference type="Pfam" id="PF00324"/>
    </source>
</evidence>
<feature type="compositionally biased region" description="Polar residues" evidence="8">
    <location>
        <begin position="12"/>
        <end position="31"/>
    </location>
</feature>
<gene>
    <name evidence="11" type="ORF">NKR19_g1736</name>
</gene>
<feature type="transmembrane region" description="Helical" evidence="9">
    <location>
        <begin position="140"/>
        <end position="161"/>
    </location>
</feature>
<feature type="transmembrane region" description="Helical" evidence="9">
    <location>
        <begin position="532"/>
        <end position="558"/>
    </location>
</feature>
<feature type="domain" description="Amino acid permease/ SLC12A" evidence="10">
    <location>
        <begin position="136"/>
        <end position="603"/>
    </location>
</feature>
<proteinExistence type="predicted"/>
<dbReference type="GO" id="GO:0005886">
    <property type="term" value="C:plasma membrane"/>
    <property type="evidence" value="ECO:0007669"/>
    <property type="project" value="UniProtKB-SubCell"/>
</dbReference>
<dbReference type="PANTHER" id="PTHR43341:SF1">
    <property type="entry name" value="GENERAL AMINO-ACID PERMEASE GAP1"/>
    <property type="match status" value="1"/>
</dbReference>
<feature type="region of interest" description="Disordered" evidence="8">
    <location>
        <begin position="72"/>
        <end position="97"/>
    </location>
</feature>
<evidence type="ECO:0000256" key="3">
    <source>
        <dbReference type="ARBA" id="ARBA00022475"/>
    </source>
</evidence>
<keyword evidence="7 9" id="KW-0472">Membrane</keyword>
<comment type="caution">
    <text evidence="11">The sequence shown here is derived from an EMBL/GenBank/DDBJ whole genome shotgun (WGS) entry which is preliminary data.</text>
</comment>
<evidence type="ECO:0000256" key="7">
    <source>
        <dbReference type="ARBA" id="ARBA00023136"/>
    </source>
</evidence>
<dbReference type="InterPro" id="IPR050524">
    <property type="entry name" value="APC_YAT"/>
</dbReference>
<feature type="compositionally biased region" description="Basic and acidic residues" evidence="8">
    <location>
        <begin position="1"/>
        <end position="10"/>
    </location>
</feature>